<dbReference type="AlphaFoldDB" id="A0A0F8ZRE9"/>
<organism evidence="1">
    <name type="scientific">marine sediment metagenome</name>
    <dbReference type="NCBI Taxonomy" id="412755"/>
    <lineage>
        <taxon>unclassified sequences</taxon>
        <taxon>metagenomes</taxon>
        <taxon>ecological metagenomes</taxon>
    </lineage>
</organism>
<protein>
    <submittedName>
        <fullName evidence="1">Uncharacterized protein</fullName>
    </submittedName>
</protein>
<dbReference type="EMBL" id="LAZR01061955">
    <property type="protein sequence ID" value="KKK62516.1"/>
    <property type="molecule type" value="Genomic_DNA"/>
</dbReference>
<reference evidence="1" key="1">
    <citation type="journal article" date="2015" name="Nature">
        <title>Complex archaea that bridge the gap between prokaryotes and eukaryotes.</title>
        <authorList>
            <person name="Spang A."/>
            <person name="Saw J.H."/>
            <person name="Jorgensen S.L."/>
            <person name="Zaremba-Niedzwiedzka K."/>
            <person name="Martijn J."/>
            <person name="Lind A.E."/>
            <person name="van Eijk R."/>
            <person name="Schleper C."/>
            <person name="Guy L."/>
            <person name="Ettema T.J."/>
        </authorList>
    </citation>
    <scope>NUCLEOTIDE SEQUENCE</scope>
</reference>
<comment type="caution">
    <text evidence="1">The sequence shown here is derived from an EMBL/GenBank/DDBJ whole genome shotgun (WGS) entry which is preliminary data.</text>
</comment>
<proteinExistence type="predicted"/>
<name>A0A0F8ZRE9_9ZZZZ</name>
<accession>A0A0F8ZRE9</accession>
<evidence type="ECO:0000313" key="1">
    <source>
        <dbReference type="EMBL" id="KKK62516.1"/>
    </source>
</evidence>
<sequence length="72" mass="8505">MTHLELGDGWTIERYLSVRSDWYTIIHTGCEHRSFTGRYGIRSTIKGRMCIHCHKKVPDEVVGMLRLCNWRP</sequence>
<gene>
    <name evidence="1" type="ORF">LCGC14_3003520</name>
</gene>